<gene>
    <name evidence="1" type="ORF">SDC9_182008</name>
</gene>
<accession>A0A645HEJ1</accession>
<comment type="caution">
    <text evidence="1">The sequence shown here is derived from an EMBL/GenBank/DDBJ whole genome shotgun (WGS) entry which is preliminary data.</text>
</comment>
<sequence>MLQIIRADILDGQTLDIELNNGHVILFDTQRLPKEDHSYDSLRNLELLPRPSTDGQSVYWRDGPRIALGDIMTLLGRQDNNSF</sequence>
<organism evidence="1">
    <name type="scientific">bioreactor metagenome</name>
    <dbReference type="NCBI Taxonomy" id="1076179"/>
    <lineage>
        <taxon>unclassified sequences</taxon>
        <taxon>metagenomes</taxon>
        <taxon>ecological metagenomes</taxon>
    </lineage>
</organism>
<name>A0A645HEJ1_9ZZZZ</name>
<dbReference type="EMBL" id="VSSQ01087598">
    <property type="protein sequence ID" value="MPN34514.1"/>
    <property type="molecule type" value="Genomic_DNA"/>
</dbReference>
<dbReference type="AlphaFoldDB" id="A0A645HEJ1"/>
<protein>
    <recommendedName>
        <fullName evidence="2">DUF2442 domain-containing protein</fullName>
    </recommendedName>
</protein>
<evidence type="ECO:0000313" key="1">
    <source>
        <dbReference type="EMBL" id="MPN34514.1"/>
    </source>
</evidence>
<evidence type="ECO:0008006" key="2">
    <source>
        <dbReference type="Google" id="ProtNLM"/>
    </source>
</evidence>
<reference evidence="1" key="1">
    <citation type="submission" date="2019-08" db="EMBL/GenBank/DDBJ databases">
        <authorList>
            <person name="Kucharzyk K."/>
            <person name="Murdoch R.W."/>
            <person name="Higgins S."/>
            <person name="Loffler F."/>
        </authorList>
    </citation>
    <scope>NUCLEOTIDE SEQUENCE</scope>
</reference>
<proteinExistence type="predicted"/>